<evidence type="ECO:0000313" key="2">
    <source>
        <dbReference type="EMBL" id="KAF9060673.1"/>
    </source>
</evidence>
<comment type="caution">
    <text evidence="2">The sequence shown here is derived from an EMBL/GenBank/DDBJ whole genome shotgun (WGS) entry which is preliminary data.</text>
</comment>
<reference evidence="2" key="1">
    <citation type="submission" date="2020-11" db="EMBL/GenBank/DDBJ databases">
        <authorList>
            <consortium name="DOE Joint Genome Institute"/>
            <person name="Ahrendt S."/>
            <person name="Riley R."/>
            <person name="Andreopoulos W."/>
            <person name="Labutti K."/>
            <person name="Pangilinan J."/>
            <person name="Ruiz-Duenas F.J."/>
            <person name="Barrasa J.M."/>
            <person name="Sanchez-Garcia M."/>
            <person name="Camarero S."/>
            <person name="Miyauchi S."/>
            <person name="Serrano A."/>
            <person name="Linde D."/>
            <person name="Babiker R."/>
            <person name="Drula E."/>
            <person name="Ayuso-Fernandez I."/>
            <person name="Pacheco R."/>
            <person name="Padilla G."/>
            <person name="Ferreira P."/>
            <person name="Barriuso J."/>
            <person name="Kellner H."/>
            <person name="Castanera R."/>
            <person name="Alfaro M."/>
            <person name="Ramirez L."/>
            <person name="Pisabarro A.G."/>
            <person name="Kuo A."/>
            <person name="Tritt A."/>
            <person name="Lipzen A."/>
            <person name="He G."/>
            <person name="Yan M."/>
            <person name="Ng V."/>
            <person name="Cullen D."/>
            <person name="Martin F."/>
            <person name="Rosso M.-N."/>
            <person name="Henrissat B."/>
            <person name="Hibbett D."/>
            <person name="Martinez A.T."/>
            <person name="Grigoriev I.V."/>
        </authorList>
    </citation>
    <scope>NUCLEOTIDE SEQUENCE</scope>
    <source>
        <strain evidence="2">AH 40177</strain>
    </source>
</reference>
<feature type="signal peptide" evidence="1">
    <location>
        <begin position="1"/>
        <end position="22"/>
    </location>
</feature>
<gene>
    <name evidence="2" type="ORF">BDP27DRAFT_1339262</name>
</gene>
<proteinExistence type="predicted"/>
<sequence length="134" mass="14826">MLNLWHWLSLIVVSSLVINGLAAHMSSEIHARTPGRARKSKNKPFQPLPLLSPLNVIAGKEIYREYAVQGSYQGRENLRLRTFRVQDKSFHDEIRSAQAAGVYVADGLVVSLNNKPAVLVEGPQNIQTPTAIQG</sequence>
<feature type="chain" id="PRO_5040355579" evidence="1">
    <location>
        <begin position="23"/>
        <end position="134"/>
    </location>
</feature>
<dbReference type="Proteomes" id="UP000772434">
    <property type="component" value="Unassembled WGS sequence"/>
</dbReference>
<dbReference type="EMBL" id="JADNRY010000232">
    <property type="protein sequence ID" value="KAF9060673.1"/>
    <property type="molecule type" value="Genomic_DNA"/>
</dbReference>
<evidence type="ECO:0000313" key="3">
    <source>
        <dbReference type="Proteomes" id="UP000772434"/>
    </source>
</evidence>
<keyword evidence="3" id="KW-1185">Reference proteome</keyword>
<keyword evidence="1" id="KW-0732">Signal</keyword>
<accession>A0A9P5PBZ9</accession>
<name>A0A9P5PBZ9_9AGAR</name>
<dbReference type="AlphaFoldDB" id="A0A9P5PBZ9"/>
<protein>
    <submittedName>
        <fullName evidence="2">Uncharacterized protein</fullName>
    </submittedName>
</protein>
<organism evidence="2 3">
    <name type="scientific">Rhodocollybia butyracea</name>
    <dbReference type="NCBI Taxonomy" id="206335"/>
    <lineage>
        <taxon>Eukaryota</taxon>
        <taxon>Fungi</taxon>
        <taxon>Dikarya</taxon>
        <taxon>Basidiomycota</taxon>
        <taxon>Agaricomycotina</taxon>
        <taxon>Agaricomycetes</taxon>
        <taxon>Agaricomycetidae</taxon>
        <taxon>Agaricales</taxon>
        <taxon>Marasmiineae</taxon>
        <taxon>Omphalotaceae</taxon>
        <taxon>Rhodocollybia</taxon>
    </lineage>
</organism>
<evidence type="ECO:0000256" key="1">
    <source>
        <dbReference type="SAM" id="SignalP"/>
    </source>
</evidence>